<dbReference type="OrthoDB" id="9808843at2"/>
<accession>A0A4R1RYB1</accession>
<gene>
    <name evidence="4" type="ORF">EDC14_100721</name>
</gene>
<evidence type="ECO:0000313" key="5">
    <source>
        <dbReference type="Proteomes" id="UP000295008"/>
    </source>
</evidence>
<dbReference type="SMART" id="SM00448">
    <property type="entry name" value="REC"/>
    <property type="match status" value="1"/>
</dbReference>
<evidence type="ECO:0000259" key="3">
    <source>
        <dbReference type="PROSITE" id="PS50110"/>
    </source>
</evidence>
<protein>
    <submittedName>
        <fullName evidence="4">Response regulator receiver domain-containing protein</fullName>
    </submittedName>
</protein>
<keyword evidence="1 2" id="KW-0597">Phosphoprotein</keyword>
<dbReference type="Proteomes" id="UP000295008">
    <property type="component" value="Unassembled WGS sequence"/>
</dbReference>
<dbReference type="PANTHER" id="PTHR44591">
    <property type="entry name" value="STRESS RESPONSE REGULATOR PROTEIN 1"/>
    <property type="match status" value="1"/>
</dbReference>
<dbReference type="InterPro" id="IPR001789">
    <property type="entry name" value="Sig_transdc_resp-reg_receiver"/>
</dbReference>
<evidence type="ECO:0000256" key="2">
    <source>
        <dbReference type="PROSITE-ProRule" id="PRU00169"/>
    </source>
</evidence>
<name>A0A4R1RYB1_HYDET</name>
<evidence type="ECO:0000256" key="1">
    <source>
        <dbReference type="ARBA" id="ARBA00022553"/>
    </source>
</evidence>
<comment type="caution">
    <text evidence="4">The sequence shown here is derived from an EMBL/GenBank/DDBJ whole genome shotgun (WGS) entry which is preliminary data.</text>
</comment>
<dbReference type="EMBL" id="SLUN01000007">
    <property type="protein sequence ID" value="TCL71559.1"/>
    <property type="molecule type" value="Genomic_DNA"/>
</dbReference>
<sequence>MKAKVLIMEDNENIALVERICLEAAGYEVLVAADGIQGLETALHDLPQLILADILLPKMNGYLVLEALQNNPATRDIPVIVTSAKAQVDDLKKAHQYPIRQYLIKPFAPEELLAGVAEVLKEMG</sequence>
<dbReference type="Gene3D" id="3.40.50.2300">
    <property type="match status" value="1"/>
</dbReference>
<proteinExistence type="predicted"/>
<dbReference type="PANTHER" id="PTHR44591:SF3">
    <property type="entry name" value="RESPONSE REGULATORY DOMAIN-CONTAINING PROTEIN"/>
    <property type="match status" value="1"/>
</dbReference>
<keyword evidence="5" id="KW-1185">Reference proteome</keyword>
<dbReference type="PROSITE" id="PS50110">
    <property type="entry name" value="RESPONSE_REGULATORY"/>
    <property type="match status" value="1"/>
</dbReference>
<dbReference type="Pfam" id="PF00072">
    <property type="entry name" value="Response_reg"/>
    <property type="match status" value="1"/>
</dbReference>
<dbReference type="RefSeq" id="WP_132013708.1">
    <property type="nucleotide sequence ID" value="NZ_SLUN01000007.1"/>
</dbReference>
<dbReference type="InterPro" id="IPR011006">
    <property type="entry name" value="CheY-like_superfamily"/>
</dbReference>
<dbReference type="AlphaFoldDB" id="A0A4R1RYB1"/>
<reference evidence="4 5" key="1">
    <citation type="submission" date="2019-03" db="EMBL/GenBank/DDBJ databases">
        <title>Genomic Encyclopedia of Type Strains, Phase IV (KMG-IV): sequencing the most valuable type-strain genomes for metagenomic binning, comparative biology and taxonomic classification.</title>
        <authorList>
            <person name="Goeker M."/>
        </authorList>
    </citation>
    <scope>NUCLEOTIDE SEQUENCE [LARGE SCALE GENOMIC DNA]</scope>
    <source>
        <strain evidence="4 5">LX-B</strain>
    </source>
</reference>
<organism evidence="4 5">
    <name type="scientific">Hydrogenispora ethanolica</name>
    <dbReference type="NCBI Taxonomy" id="1082276"/>
    <lineage>
        <taxon>Bacteria</taxon>
        <taxon>Bacillati</taxon>
        <taxon>Bacillota</taxon>
        <taxon>Hydrogenispora</taxon>
    </lineage>
</organism>
<dbReference type="SUPFAM" id="SSF52172">
    <property type="entry name" value="CheY-like"/>
    <property type="match status" value="1"/>
</dbReference>
<dbReference type="GO" id="GO:0000160">
    <property type="term" value="P:phosphorelay signal transduction system"/>
    <property type="evidence" value="ECO:0007669"/>
    <property type="project" value="InterPro"/>
</dbReference>
<evidence type="ECO:0000313" key="4">
    <source>
        <dbReference type="EMBL" id="TCL71559.1"/>
    </source>
</evidence>
<feature type="domain" description="Response regulatory" evidence="3">
    <location>
        <begin position="4"/>
        <end position="120"/>
    </location>
</feature>
<dbReference type="InterPro" id="IPR050595">
    <property type="entry name" value="Bact_response_regulator"/>
</dbReference>
<feature type="modified residue" description="4-aspartylphosphate" evidence="2">
    <location>
        <position position="53"/>
    </location>
</feature>